<accession>A0A091DWZ4</accession>
<dbReference type="EMBL" id="KN121703">
    <property type="protein sequence ID" value="KFO35597.1"/>
    <property type="molecule type" value="Genomic_DNA"/>
</dbReference>
<organism evidence="2 3">
    <name type="scientific">Fukomys damarensis</name>
    <name type="common">Damaraland mole rat</name>
    <name type="synonym">Cryptomys damarensis</name>
    <dbReference type="NCBI Taxonomy" id="885580"/>
    <lineage>
        <taxon>Eukaryota</taxon>
        <taxon>Metazoa</taxon>
        <taxon>Chordata</taxon>
        <taxon>Craniata</taxon>
        <taxon>Vertebrata</taxon>
        <taxon>Euteleostomi</taxon>
        <taxon>Mammalia</taxon>
        <taxon>Eutheria</taxon>
        <taxon>Euarchontoglires</taxon>
        <taxon>Glires</taxon>
        <taxon>Rodentia</taxon>
        <taxon>Hystricomorpha</taxon>
        <taxon>Bathyergidae</taxon>
        <taxon>Fukomys</taxon>
    </lineage>
</organism>
<proteinExistence type="predicted"/>
<dbReference type="AlphaFoldDB" id="A0A091DWZ4"/>
<name>A0A091DWZ4_FUKDA</name>
<dbReference type="Proteomes" id="UP000028990">
    <property type="component" value="Unassembled WGS sequence"/>
</dbReference>
<evidence type="ECO:0000313" key="3">
    <source>
        <dbReference type="Proteomes" id="UP000028990"/>
    </source>
</evidence>
<keyword evidence="3" id="KW-1185">Reference proteome</keyword>
<feature type="region of interest" description="Disordered" evidence="1">
    <location>
        <begin position="55"/>
        <end position="85"/>
    </location>
</feature>
<evidence type="ECO:0000256" key="1">
    <source>
        <dbReference type="SAM" id="MobiDB-lite"/>
    </source>
</evidence>
<reference evidence="2 3" key="1">
    <citation type="submission" date="2013-11" db="EMBL/GenBank/DDBJ databases">
        <title>The Damaraland mole rat (Fukomys damarensis) genome and evolution of African mole rats.</title>
        <authorList>
            <person name="Gladyshev V.N."/>
            <person name="Fang X."/>
        </authorList>
    </citation>
    <scope>NUCLEOTIDE SEQUENCE [LARGE SCALE GENOMIC DNA]</scope>
    <source>
        <tissue evidence="2">Liver</tissue>
    </source>
</reference>
<gene>
    <name evidence="2" type="ORF">H920_02999</name>
</gene>
<protein>
    <submittedName>
        <fullName evidence="2">Uncharacterized protein</fullName>
    </submittedName>
</protein>
<evidence type="ECO:0000313" key="2">
    <source>
        <dbReference type="EMBL" id="KFO35597.1"/>
    </source>
</evidence>
<sequence>MGEKLGLGDHIPNGLAASEQRRSGWAVQPAAQKVYGPAYLVGLPGSRGEAVRHFPMPRRPTPAPVLHSAENGGLSRARGEVRSSGSGVETMGYRIASAMGNWSAVGDWKQLEALSCCFTEAFC</sequence>